<evidence type="ECO:0000313" key="11">
    <source>
        <dbReference type="EMBL" id="ASP28173.1"/>
    </source>
</evidence>
<dbReference type="OrthoDB" id="9764327at2"/>
<feature type="transmembrane region" description="Helical" evidence="9">
    <location>
        <begin position="420"/>
        <end position="440"/>
    </location>
</feature>
<evidence type="ECO:0000256" key="6">
    <source>
        <dbReference type="ARBA" id="ARBA00022692"/>
    </source>
</evidence>
<keyword evidence="2" id="KW-0813">Transport</keyword>
<dbReference type="GO" id="GO:0008982">
    <property type="term" value="F:protein-N(PI)-phosphohistidine-sugar phosphotransferase activity"/>
    <property type="evidence" value="ECO:0007669"/>
    <property type="project" value="InterPro"/>
</dbReference>
<feature type="transmembrane region" description="Helical" evidence="9">
    <location>
        <begin position="393"/>
        <end position="414"/>
    </location>
</feature>
<feature type="transmembrane region" description="Helical" evidence="9">
    <location>
        <begin position="359"/>
        <end position="381"/>
    </location>
</feature>
<keyword evidence="8 9" id="KW-0472">Membrane</keyword>
<dbReference type="AlphaFoldDB" id="A0A222EPH0"/>
<evidence type="ECO:0000256" key="2">
    <source>
        <dbReference type="ARBA" id="ARBA00022448"/>
    </source>
</evidence>
<dbReference type="EMBL" id="CP022535">
    <property type="protein sequence ID" value="ASP28173.1"/>
    <property type="molecule type" value="Genomic_DNA"/>
</dbReference>
<dbReference type="Pfam" id="PF02378">
    <property type="entry name" value="PTS_EIIC"/>
    <property type="match status" value="2"/>
</dbReference>
<keyword evidence="3" id="KW-1003">Cell membrane</keyword>
<keyword evidence="5" id="KW-0598">Phosphotransferase system</keyword>
<dbReference type="GO" id="GO:0090563">
    <property type="term" value="F:protein-phosphocysteine-sugar phosphotransferase activity"/>
    <property type="evidence" value="ECO:0007669"/>
    <property type="project" value="TreeGrafter"/>
</dbReference>
<evidence type="ECO:0000313" key="12">
    <source>
        <dbReference type="Proteomes" id="UP000203229"/>
    </source>
</evidence>
<feature type="transmembrane region" description="Helical" evidence="9">
    <location>
        <begin position="29"/>
        <end position="53"/>
    </location>
</feature>
<evidence type="ECO:0000256" key="9">
    <source>
        <dbReference type="SAM" id="Phobius"/>
    </source>
</evidence>
<feature type="transmembrane region" description="Helical" evidence="9">
    <location>
        <begin position="471"/>
        <end position="493"/>
    </location>
</feature>
<keyword evidence="6 9" id="KW-0812">Transmembrane</keyword>
<accession>A0A222EPH0</accession>
<feature type="transmembrane region" description="Helical" evidence="9">
    <location>
        <begin position="130"/>
        <end position="161"/>
    </location>
</feature>
<sequence>MNKNKRTIKSMFTISKNTKLRMKSFLQKLSSSFGFVIILMPIFGIFYSIGSLFENNITGELFKNFGKILFSNIGLWFCLSIIIGFTNNKGAAVYSGIISYFVFNIFISVFIVSENYYFNIWFWKSLETKIFLTSFLFGNIQTFNTGVVGGISIGAVITILYNKFKNQNLIKSLTFFSKEKFVILLTPFVSMILATIFIIVWPIIGYFMMVIGKVVSKSPIGLDAFIFRTFQRMLIPFGSSLLWQAPMWYSSIGGSVSDYELPLLVEYIYRTNPNLSADAIEKIRGALSQYKNYADFFDYLNTNLSTEINNLLDINSSWKPAFDSFSKIEGDQFLSYAALNSKYITIDDCWNVGLRFSRFITGGFINSMFTLPTIGFTMLIFVKKGERKKELGVYLTAALTAFLLGITEPIEYMFCYTMPLFFFAIYAPFNGIIAMVTSLLKIKVGTMFSTGLFDFTFSGIIPTVNGQETNIWLLPIVGIFASILIFIITYVYIKYYSSKKIKNDVNKEEGLNSSTI</sequence>
<dbReference type="GO" id="GO:0009401">
    <property type="term" value="P:phosphoenolpyruvate-dependent sugar phosphotransferase system"/>
    <property type="evidence" value="ECO:0007669"/>
    <property type="project" value="UniProtKB-KW"/>
</dbReference>
<dbReference type="Proteomes" id="UP000203229">
    <property type="component" value="Chromosome"/>
</dbReference>
<feature type="domain" description="PTS EIIC type-1" evidence="10">
    <location>
        <begin position="20"/>
        <end position="505"/>
    </location>
</feature>
<organism evidence="11 12">
    <name type="scientific">Spiroplasma corruscae</name>
    <dbReference type="NCBI Taxonomy" id="216934"/>
    <lineage>
        <taxon>Bacteria</taxon>
        <taxon>Bacillati</taxon>
        <taxon>Mycoplasmatota</taxon>
        <taxon>Mollicutes</taxon>
        <taxon>Entomoplasmatales</taxon>
        <taxon>Spiroplasmataceae</taxon>
        <taxon>Spiroplasma</taxon>
    </lineage>
</organism>
<evidence type="ECO:0000259" key="10">
    <source>
        <dbReference type="PROSITE" id="PS51103"/>
    </source>
</evidence>
<keyword evidence="4" id="KW-0762">Sugar transport</keyword>
<keyword evidence="12" id="KW-1185">Reference proteome</keyword>
<dbReference type="InterPro" id="IPR003352">
    <property type="entry name" value="PTS_EIIC"/>
</dbReference>
<name>A0A222EPH0_9MOLU</name>
<dbReference type="InterPro" id="IPR013013">
    <property type="entry name" value="PTS_EIIC_1"/>
</dbReference>
<evidence type="ECO:0000256" key="8">
    <source>
        <dbReference type="ARBA" id="ARBA00023136"/>
    </source>
</evidence>
<gene>
    <name evidence="11" type="primary">ptsG</name>
    <name evidence="11" type="ORF">SCORR_v1c03990</name>
</gene>
<evidence type="ECO:0000256" key="4">
    <source>
        <dbReference type="ARBA" id="ARBA00022597"/>
    </source>
</evidence>
<dbReference type="PANTHER" id="PTHR30009">
    <property type="entry name" value="CYTOCHROME C-TYPE SYNTHESIS PROTEIN AND PTS TRANSMEMBRANE COMPONENT"/>
    <property type="match status" value="1"/>
</dbReference>
<reference evidence="11 12" key="1">
    <citation type="submission" date="2017-07" db="EMBL/GenBank/DDBJ databases">
        <title>Complete genome sequence of Spiroplasma corruscae EC-1 (DSM 19793).</title>
        <authorList>
            <person name="Tsai Y.-M."/>
            <person name="Lo W.-S."/>
            <person name="Kuo C.-H."/>
        </authorList>
    </citation>
    <scope>NUCLEOTIDE SEQUENCE [LARGE SCALE GENOMIC DNA]</scope>
    <source>
        <strain evidence="11 12">EC-1</strain>
    </source>
</reference>
<dbReference type="PANTHER" id="PTHR30009:SF20">
    <property type="entry name" value="PTS SYSTEM GLUCOSE-SPECIFIC EIICB COMPONENT-RELATED"/>
    <property type="match status" value="1"/>
</dbReference>
<feature type="transmembrane region" description="Helical" evidence="9">
    <location>
        <begin position="181"/>
        <end position="204"/>
    </location>
</feature>
<dbReference type="KEGG" id="scou:SCORR_v1c03990"/>
<dbReference type="GO" id="GO:0005886">
    <property type="term" value="C:plasma membrane"/>
    <property type="evidence" value="ECO:0007669"/>
    <property type="project" value="UniProtKB-SubCell"/>
</dbReference>
<feature type="transmembrane region" description="Helical" evidence="9">
    <location>
        <begin position="447"/>
        <end position="465"/>
    </location>
</feature>
<evidence type="ECO:0000256" key="3">
    <source>
        <dbReference type="ARBA" id="ARBA00022475"/>
    </source>
</evidence>
<dbReference type="InterPro" id="IPR050429">
    <property type="entry name" value="PTS_Glucose_EIICBA"/>
</dbReference>
<evidence type="ECO:0000256" key="5">
    <source>
        <dbReference type="ARBA" id="ARBA00022683"/>
    </source>
</evidence>
<evidence type="ECO:0000256" key="7">
    <source>
        <dbReference type="ARBA" id="ARBA00022989"/>
    </source>
</evidence>
<feature type="transmembrane region" description="Helical" evidence="9">
    <location>
        <begin position="97"/>
        <end position="118"/>
    </location>
</feature>
<proteinExistence type="predicted"/>
<evidence type="ECO:0000256" key="1">
    <source>
        <dbReference type="ARBA" id="ARBA00004651"/>
    </source>
</evidence>
<feature type="transmembrane region" description="Helical" evidence="9">
    <location>
        <begin position="65"/>
        <end position="85"/>
    </location>
</feature>
<protein>
    <submittedName>
        <fullName evidence="11">PTS system, glucose-specific IIBC component</fullName>
    </submittedName>
</protein>
<dbReference type="RefSeq" id="WP_094048669.1">
    <property type="nucleotide sequence ID" value="NZ_CP022535.1"/>
</dbReference>
<comment type="subcellular location">
    <subcellularLocation>
        <location evidence="1">Cell membrane</location>
        <topology evidence="1">Multi-pass membrane protein</topology>
    </subcellularLocation>
</comment>
<dbReference type="PROSITE" id="PS51103">
    <property type="entry name" value="PTS_EIIC_TYPE_1"/>
    <property type="match status" value="1"/>
</dbReference>
<keyword evidence="7 9" id="KW-1133">Transmembrane helix</keyword>